<dbReference type="Proteomes" id="UP000185161">
    <property type="component" value="Chromosome"/>
</dbReference>
<evidence type="ECO:0000259" key="2">
    <source>
        <dbReference type="Pfam" id="PF13590"/>
    </source>
</evidence>
<dbReference type="PROSITE" id="PS51257">
    <property type="entry name" value="PROKAR_LIPOPROTEIN"/>
    <property type="match status" value="1"/>
</dbReference>
<dbReference type="OrthoDB" id="7428103at2"/>
<dbReference type="KEGG" id="skr:BRX40_11380"/>
<dbReference type="STRING" id="93064.BRX40_11380"/>
<dbReference type="Proteomes" id="UP000286681">
    <property type="component" value="Unassembled WGS sequence"/>
</dbReference>
<feature type="chain" id="PRO_5041797880" evidence="1">
    <location>
        <begin position="27"/>
        <end position="198"/>
    </location>
</feature>
<evidence type="ECO:0000313" key="3">
    <source>
        <dbReference type="EMBL" id="APR52949.1"/>
    </source>
</evidence>
<gene>
    <name evidence="3" type="ORF">BRX40_11380</name>
    <name evidence="4" type="ORF">CA257_09070</name>
</gene>
<name>A0A1L6JAK1_9SPHN</name>
<dbReference type="AlphaFoldDB" id="A0A1L6JAK1"/>
<reference evidence="4 6" key="3">
    <citation type="submission" date="2018-07" db="EMBL/GenBank/DDBJ databases">
        <title>Genomic and Epidemiologic Investigation of an Indolent Hospital Outbreak.</title>
        <authorList>
            <person name="Johnson R.C."/>
            <person name="Deming C."/>
            <person name="Conlan S."/>
            <person name="Zellmer C.J."/>
            <person name="Michelin A.V."/>
            <person name="Lee-Lin S."/>
            <person name="Thomas P.J."/>
            <person name="Park M."/>
            <person name="Weingarten R.A."/>
            <person name="Less J."/>
            <person name="Dekker J.P."/>
            <person name="Frank K.M."/>
            <person name="Musser K.A."/>
            <person name="Mcquiston J.R."/>
            <person name="Henderson D.K."/>
            <person name="Lau A.F."/>
            <person name="Palmore T.N."/>
            <person name="Segre J.A."/>
        </authorList>
    </citation>
    <scope>NUCLEOTIDE SEQUENCE [LARGE SCALE GENOMIC DNA]</scope>
    <source>
        <strain evidence="4 6">SK-NIH.Env10_0317</strain>
    </source>
</reference>
<dbReference type="GeneID" id="44133165"/>
<dbReference type="EMBL" id="QQWO01000006">
    <property type="protein sequence ID" value="RSV04205.1"/>
    <property type="molecule type" value="Genomic_DNA"/>
</dbReference>
<organism evidence="3 5">
    <name type="scientific">Sphingomonas koreensis</name>
    <dbReference type="NCBI Taxonomy" id="93064"/>
    <lineage>
        <taxon>Bacteria</taxon>
        <taxon>Pseudomonadati</taxon>
        <taxon>Pseudomonadota</taxon>
        <taxon>Alphaproteobacteria</taxon>
        <taxon>Sphingomonadales</taxon>
        <taxon>Sphingomonadaceae</taxon>
        <taxon>Sphingomonas</taxon>
    </lineage>
</organism>
<evidence type="ECO:0000313" key="5">
    <source>
        <dbReference type="Proteomes" id="UP000185161"/>
    </source>
</evidence>
<proteinExistence type="predicted"/>
<sequence>MKTRVLIAVTAMAALAAGCSTTGGRAAPVEATRYHLSQPIPPGTVGIQADAGQVAGPEFSLYTGAVMREMERLGFTPAATGGSPDYLAAIGFTRTDRGQVRTRPPVTIGIGGGSFGGNVGVGGGVSTGIGGKTRTVYGMELSVQIRRRGDNTVVWEGKAITETLSGAPGAQPNDGAARLAAALFKEFPGQSGITTTVK</sequence>
<keyword evidence="5" id="KW-1185">Reference proteome</keyword>
<evidence type="ECO:0000313" key="6">
    <source>
        <dbReference type="Proteomes" id="UP000286681"/>
    </source>
</evidence>
<reference evidence="3" key="1">
    <citation type="submission" date="2016-12" db="EMBL/GenBank/DDBJ databases">
        <title>Whole genome sequencing of Sphingomonas koreensis.</title>
        <authorList>
            <person name="Conlan S."/>
            <person name="Thomas P.J."/>
            <person name="Mullikin J."/>
            <person name="Palmore T.N."/>
            <person name="Frank K.M."/>
            <person name="Segre J.A."/>
        </authorList>
    </citation>
    <scope>NUCLEOTIDE SEQUENCE</scope>
    <source>
        <strain evidence="3">ABOJV</strain>
    </source>
</reference>
<protein>
    <submittedName>
        <fullName evidence="4">DUF4136 domain-containing protein</fullName>
    </submittedName>
</protein>
<evidence type="ECO:0000313" key="4">
    <source>
        <dbReference type="EMBL" id="RSV04205.1"/>
    </source>
</evidence>
<dbReference type="EMBL" id="CP018820">
    <property type="protein sequence ID" value="APR52949.1"/>
    <property type="molecule type" value="Genomic_DNA"/>
</dbReference>
<keyword evidence="1" id="KW-0732">Signal</keyword>
<dbReference type="InterPro" id="IPR025411">
    <property type="entry name" value="DUF4136"/>
</dbReference>
<dbReference type="Pfam" id="PF13590">
    <property type="entry name" value="DUF4136"/>
    <property type="match status" value="1"/>
</dbReference>
<feature type="domain" description="DUF4136" evidence="2">
    <location>
        <begin position="56"/>
        <end position="189"/>
    </location>
</feature>
<reference evidence="5" key="2">
    <citation type="submission" date="2016-12" db="EMBL/GenBank/DDBJ databases">
        <title>Whole genome sequencing of Sphingomonas sp. ABOJV.</title>
        <authorList>
            <person name="Conlan S."/>
            <person name="Thomas P.J."/>
            <person name="Mullikin J."/>
            <person name="Palmore T.N."/>
            <person name="Frank K.M."/>
            <person name="Segre J.A."/>
        </authorList>
    </citation>
    <scope>NUCLEOTIDE SEQUENCE [LARGE SCALE GENOMIC DNA]</scope>
    <source>
        <strain evidence="5">ABOJV</strain>
    </source>
</reference>
<evidence type="ECO:0000256" key="1">
    <source>
        <dbReference type="SAM" id="SignalP"/>
    </source>
</evidence>
<feature type="signal peptide" evidence="1">
    <location>
        <begin position="1"/>
        <end position="26"/>
    </location>
</feature>
<accession>A0A1L6JAK1</accession>
<dbReference type="RefSeq" id="WP_075151650.1">
    <property type="nucleotide sequence ID" value="NZ_CP018820.1"/>
</dbReference>